<organism evidence="2 3">
    <name type="scientific">Theobroma cacao</name>
    <name type="common">Cacao</name>
    <name type="synonym">Cocoa</name>
    <dbReference type="NCBI Taxonomy" id="3641"/>
    <lineage>
        <taxon>Eukaryota</taxon>
        <taxon>Viridiplantae</taxon>
        <taxon>Streptophyta</taxon>
        <taxon>Embryophyta</taxon>
        <taxon>Tracheophyta</taxon>
        <taxon>Spermatophyta</taxon>
        <taxon>Magnoliopsida</taxon>
        <taxon>eudicotyledons</taxon>
        <taxon>Gunneridae</taxon>
        <taxon>Pentapetalae</taxon>
        <taxon>rosids</taxon>
        <taxon>malvids</taxon>
        <taxon>Malvales</taxon>
        <taxon>Malvaceae</taxon>
        <taxon>Byttnerioideae</taxon>
        <taxon>Theobroma</taxon>
    </lineage>
</organism>
<dbReference type="EMBL" id="CM001886">
    <property type="protein sequence ID" value="EOY17298.1"/>
    <property type="molecule type" value="Genomic_DNA"/>
</dbReference>
<name>A0A061FK72_THECC</name>
<dbReference type="OMA" id="MWEHISV"/>
<evidence type="ECO:0000313" key="2">
    <source>
        <dbReference type="EMBL" id="EOY17298.1"/>
    </source>
</evidence>
<keyword evidence="3" id="KW-1185">Reference proteome</keyword>
<protein>
    <recommendedName>
        <fullName evidence="4">Reverse transcriptase zinc-binding domain-containing protein</fullName>
    </recommendedName>
</protein>
<accession>A0A061FK72</accession>
<dbReference type="InParanoid" id="A0A061FK72"/>
<feature type="transmembrane region" description="Helical" evidence="1">
    <location>
        <begin position="84"/>
        <end position="107"/>
    </location>
</feature>
<gene>
    <name evidence="2" type="ORF">TCM_036449</name>
</gene>
<proteinExistence type="predicted"/>
<keyword evidence="1" id="KW-0472">Membrane</keyword>
<evidence type="ECO:0000313" key="3">
    <source>
        <dbReference type="Proteomes" id="UP000026915"/>
    </source>
</evidence>
<dbReference type="AlphaFoldDB" id="A0A061FK72"/>
<evidence type="ECO:0008006" key="4">
    <source>
        <dbReference type="Google" id="ProtNLM"/>
    </source>
</evidence>
<reference evidence="2 3" key="1">
    <citation type="journal article" date="2013" name="Genome Biol.">
        <title>The genome sequence of the most widely cultivated cacao type and its use to identify candidate genes regulating pod color.</title>
        <authorList>
            <person name="Motamayor J.C."/>
            <person name="Mockaitis K."/>
            <person name="Schmutz J."/>
            <person name="Haiminen N."/>
            <person name="Iii D.L."/>
            <person name="Cornejo O."/>
            <person name="Findley S.D."/>
            <person name="Zheng P."/>
            <person name="Utro F."/>
            <person name="Royaert S."/>
            <person name="Saski C."/>
            <person name="Jenkins J."/>
            <person name="Podicheti R."/>
            <person name="Zhao M."/>
            <person name="Scheffler B.E."/>
            <person name="Stack J.C."/>
            <person name="Feltus F.A."/>
            <person name="Mustiga G.M."/>
            <person name="Amores F."/>
            <person name="Phillips W."/>
            <person name="Marelli J.P."/>
            <person name="May G.D."/>
            <person name="Shapiro H."/>
            <person name="Ma J."/>
            <person name="Bustamante C.D."/>
            <person name="Schnell R.J."/>
            <person name="Main D."/>
            <person name="Gilbert D."/>
            <person name="Parida L."/>
            <person name="Kuhn D.N."/>
        </authorList>
    </citation>
    <scope>NUCLEOTIDE SEQUENCE [LARGE SCALE GENOMIC DNA]</scope>
    <source>
        <strain evidence="3">cv. Matina 1-6</strain>
    </source>
</reference>
<keyword evidence="1" id="KW-0812">Transmembrane</keyword>
<keyword evidence="1" id="KW-1133">Transmembrane helix</keyword>
<dbReference type="Gramene" id="EOY17298">
    <property type="protein sequence ID" value="EOY17298"/>
    <property type="gene ID" value="TCM_036449"/>
</dbReference>
<evidence type="ECO:0000256" key="1">
    <source>
        <dbReference type="SAM" id="Phobius"/>
    </source>
</evidence>
<sequence length="117" mass="14119">MWEHISVKTELMKRNLILENQALCVICNQKLDSVRHLSFTCDEVWKIWGRWCLDWKVNWVIHESPKFLFLAWNSLCVSNDKLKIWILVFYVITWSIWLLHNNIVLIIRNGIVISYMT</sequence>
<dbReference type="Proteomes" id="UP000026915">
    <property type="component" value="Chromosome 8"/>
</dbReference>
<dbReference type="HOGENOM" id="CLU_2089208_0_0_1"/>